<comment type="subcellular location">
    <subcellularLocation>
        <location evidence="1">Cytoplasm</location>
    </subcellularLocation>
</comment>
<reference evidence="18" key="3">
    <citation type="submission" date="2025-09" db="UniProtKB">
        <authorList>
            <consortium name="Ensembl"/>
        </authorList>
    </citation>
    <scope>IDENTIFICATION</scope>
</reference>
<evidence type="ECO:0000256" key="8">
    <source>
        <dbReference type="ARBA" id="ARBA00023054"/>
    </source>
</evidence>
<dbReference type="GO" id="GO:0030027">
    <property type="term" value="C:lamellipodium"/>
    <property type="evidence" value="ECO:0007669"/>
    <property type="project" value="TreeGrafter"/>
</dbReference>
<evidence type="ECO:0000259" key="14">
    <source>
        <dbReference type="PROSITE" id="PS50081"/>
    </source>
</evidence>
<dbReference type="PRINTS" id="PR00193">
    <property type="entry name" value="MYOSINHEAVY"/>
</dbReference>
<dbReference type="Proteomes" id="UP000028760">
    <property type="component" value="Unassembled WGS sequence"/>
</dbReference>
<dbReference type="GO" id="GO:0016459">
    <property type="term" value="C:myosin complex"/>
    <property type="evidence" value="ECO:0007669"/>
    <property type="project" value="UniProtKB-KW"/>
</dbReference>
<evidence type="ECO:0000256" key="6">
    <source>
        <dbReference type="ARBA" id="ARBA00022833"/>
    </source>
</evidence>
<feature type="binding site" evidence="12">
    <location>
        <begin position="217"/>
        <end position="224"/>
    </location>
    <ligand>
        <name>ATP</name>
        <dbReference type="ChEBI" id="CHEBI:30616"/>
    </ligand>
</feature>
<name>A0A096MDT4_POEFO</name>
<feature type="compositionally biased region" description="Basic and acidic residues" evidence="13">
    <location>
        <begin position="1956"/>
        <end position="1965"/>
    </location>
</feature>
<dbReference type="Gene3D" id="3.10.20.90">
    <property type="entry name" value="Phosphatidylinositol 3-kinase Catalytic Subunit, Chain A, domain 1"/>
    <property type="match status" value="1"/>
</dbReference>
<feature type="domain" description="Rho-GAP" evidence="16">
    <location>
        <begin position="1680"/>
        <end position="1868"/>
    </location>
</feature>
<dbReference type="Pfam" id="PF00620">
    <property type="entry name" value="RhoGAP"/>
    <property type="match status" value="1"/>
</dbReference>
<dbReference type="SMART" id="SM00109">
    <property type="entry name" value="C1"/>
    <property type="match status" value="1"/>
</dbReference>
<dbReference type="FunFam" id="1.10.10.820:FF:000001">
    <property type="entry name" value="Myosin heavy chain"/>
    <property type="match status" value="1"/>
</dbReference>
<evidence type="ECO:0000256" key="13">
    <source>
        <dbReference type="SAM" id="MobiDB-lite"/>
    </source>
</evidence>
<feature type="domain" description="Ras-associating" evidence="15">
    <location>
        <begin position="15"/>
        <end position="113"/>
    </location>
</feature>
<evidence type="ECO:0000256" key="12">
    <source>
        <dbReference type="PROSITE-ProRule" id="PRU00782"/>
    </source>
</evidence>
<dbReference type="GO" id="GO:0005884">
    <property type="term" value="C:actin filament"/>
    <property type="evidence" value="ECO:0007669"/>
    <property type="project" value="TreeGrafter"/>
</dbReference>
<dbReference type="GeneTree" id="ENSGT00940000156845"/>
<keyword evidence="9 12" id="KW-0518">Myosin</keyword>
<dbReference type="InterPro" id="IPR000159">
    <property type="entry name" value="RA_dom"/>
</dbReference>
<evidence type="ECO:0000256" key="3">
    <source>
        <dbReference type="ARBA" id="ARBA00022490"/>
    </source>
</evidence>
<evidence type="ECO:0000256" key="2">
    <source>
        <dbReference type="ARBA" id="ARBA00008314"/>
    </source>
</evidence>
<dbReference type="Gene3D" id="1.20.120.720">
    <property type="entry name" value="Myosin VI head, motor domain, U50 subdomain"/>
    <property type="match status" value="2"/>
</dbReference>
<dbReference type="SMART" id="SM00314">
    <property type="entry name" value="RA"/>
    <property type="match status" value="1"/>
</dbReference>
<dbReference type="InterPro" id="IPR002219">
    <property type="entry name" value="PKC_DAG/PE"/>
</dbReference>
<evidence type="ECO:0000259" key="16">
    <source>
        <dbReference type="PROSITE" id="PS50238"/>
    </source>
</evidence>
<dbReference type="GO" id="GO:0001726">
    <property type="term" value="C:ruffle"/>
    <property type="evidence" value="ECO:0007669"/>
    <property type="project" value="TreeGrafter"/>
</dbReference>
<feature type="compositionally biased region" description="Polar residues" evidence="13">
    <location>
        <begin position="1062"/>
        <end position="1074"/>
    </location>
</feature>
<proteinExistence type="inferred from homology"/>
<dbReference type="Gene3D" id="1.10.10.820">
    <property type="match status" value="1"/>
</dbReference>
<comment type="similarity">
    <text evidence="2 12">Belongs to the TRAFAC class myosin-kinesin ATPase superfamily. Myosin family.</text>
</comment>
<feature type="region of interest" description="Actin-binding" evidence="12">
    <location>
        <begin position="818"/>
        <end position="840"/>
    </location>
</feature>
<dbReference type="Gene3D" id="1.20.58.530">
    <property type="match status" value="2"/>
</dbReference>
<dbReference type="EMBL" id="AYCK01009878">
    <property type="status" value="NOT_ANNOTATED_CDS"/>
    <property type="molecule type" value="Genomic_DNA"/>
</dbReference>
<dbReference type="OMA" id="INHAMIN"/>
<dbReference type="InterPro" id="IPR008936">
    <property type="entry name" value="Rho_GTPase_activation_prot"/>
</dbReference>
<dbReference type="SUPFAM" id="SSF48350">
    <property type="entry name" value="GTPase activation domain, GAP"/>
    <property type="match status" value="1"/>
</dbReference>
<evidence type="ECO:0000313" key="19">
    <source>
        <dbReference type="Proteomes" id="UP000028760"/>
    </source>
</evidence>
<dbReference type="Pfam" id="PF00063">
    <property type="entry name" value="Myosin_head"/>
    <property type="match status" value="2"/>
</dbReference>
<keyword evidence="19" id="KW-1185">Reference proteome</keyword>
<dbReference type="Gene3D" id="1.20.5.4820">
    <property type="match status" value="1"/>
</dbReference>
<accession>A0A096MDT4</accession>
<keyword evidence="11 12" id="KW-0009">Actin-binding</keyword>
<dbReference type="PANTHER" id="PTHR46184">
    <property type="entry name" value="UNCONVENTIONAL MYOSIN-IXB-LIKE PROTEIN"/>
    <property type="match status" value="1"/>
</dbReference>
<evidence type="ECO:0000259" key="17">
    <source>
        <dbReference type="PROSITE" id="PS51456"/>
    </source>
</evidence>
<protein>
    <submittedName>
        <fullName evidence="18">Uncharacterized protein</fullName>
    </submittedName>
</protein>
<dbReference type="InterPro" id="IPR046349">
    <property type="entry name" value="C1-like_sf"/>
</dbReference>
<dbReference type="GO" id="GO:0051015">
    <property type="term" value="F:actin filament binding"/>
    <property type="evidence" value="ECO:0007669"/>
    <property type="project" value="TreeGrafter"/>
</dbReference>
<dbReference type="SMART" id="SM00242">
    <property type="entry name" value="MYSc"/>
    <property type="match status" value="1"/>
</dbReference>
<evidence type="ECO:0000256" key="1">
    <source>
        <dbReference type="ARBA" id="ARBA00004496"/>
    </source>
</evidence>
<dbReference type="PROSITE" id="PS51456">
    <property type="entry name" value="MYOSIN_MOTOR"/>
    <property type="match status" value="1"/>
</dbReference>
<feature type="region of interest" description="Disordered" evidence="13">
    <location>
        <begin position="1956"/>
        <end position="1988"/>
    </location>
</feature>
<dbReference type="SUPFAM" id="SSF54236">
    <property type="entry name" value="Ubiquitin-like"/>
    <property type="match status" value="1"/>
</dbReference>
<organism evidence="18 19">
    <name type="scientific">Poecilia formosa</name>
    <name type="common">Amazon molly</name>
    <name type="synonym">Limia formosa</name>
    <dbReference type="NCBI Taxonomy" id="48698"/>
    <lineage>
        <taxon>Eukaryota</taxon>
        <taxon>Metazoa</taxon>
        <taxon>Chordata</taxon>
        <taxon>Craniata</taxon>
        <taxon>Vertebrata</taxon>
        <taxon>Euteleostomi</taxon>
        <taxon>Actinopterygii</taxon>
        <taxon>Neopterygii</taxon>
        <taxon>Teleostei</taxon>
        <taxon>Neoteleostei</taxon>
        <taxon>Acanthomorphata</taxon>
        <taxon>Ovalentaria</taxon>
        <taxon>Atherinomorphae</taxon>
        <taxon>Cyprinodontiformes</taxon>
        <taxon>Poeciliidae</taxon>
        <taxon>Poeciliinae</taxon>
        <taxon>Poecilia</taxon>
    </lineage>
</organism>
<dbReference type="PANTHER" id="PTHR46184:SF2">
    <property type="entry name" value="UNCONVENTIONAL MYOSIN-IXB"/>
    <property type="match status" value="1"/>
</dbReference>
<keyword evidence="4" id="KW-0479">Metal-binding</keyword>
<dbReference type="Ensembl" id="ENSPFOT00000026784.1">
    <property type="protein sequence ID" value="ENSPFOP00000029575.1"/>
    <property type="gene ID" value="ENSPFOG00000002967.2"/>
</dbReference>
<keyword evidence="3" id="KW-0963">Cytoplasm</keyword>
<dbReference type="SMART" id="SM00324">
    <property type="entry name" value="RhoGAP"/>
    <property type="match status" value="1"/>
</dbReference>
<dbReference type="GO" id="GO:0030048">
    <property type="term" value="P:actin filament-based movement"/>
    <property type="evidence" value="ECO:0007669"/>
    <property type="project" value="TreeGrafter"/>
</dbReference>
<dbReference type="GO" id="GO:0005524">
    <property type="term" value="F:ATP binding"/>
    <property type="evidence" value="ECO:0007669"/>
    <property type="project" value="UniProtKB-UniRule"/>
</dbReference>
<dbReference type="InterPro" id="IPR001609">
    <property type="entry name" value="Myosin_head_motor_dom-like"/>
</dbReference>
<keyword evidence="10 12" id="KW-0505">Motor protein</keyword>
<dbReference type="Gene3D" id="3.30.60.20">
    <property type="match status" value="1"/>
</dbReference>
<dbReference type="PROSITE" id="PS50081">
    <property type="entry name" value="ZF_DAG_PE_2"/>
    <property type="match status" value="1"/>
</dbReference>
<dbReference type="GO" id="GO:0000146">
    <property type="term" value="F:microfilament motor activity"/>
    <property type="evidence" value="ECO:0007669"/>
    <property type="project" value="InterPro"/>
</dbReference>
<evidence type="ECO:0000256" key="5">
    <source>
        <dbReference type="ARBA" id="ARBA00022741"/>
    </source>
</evidence>
<sequence>MSTTDGAGIPEHDEDARVVQIYPRLPLETETYCPLQVSIKDTAKTVIHNVVVTLGLDSSQSYSLLEVKQSGSKETPLDDGDRPLERVLCWPPETQKWHPPSQGYYFVLQQSNNGAKQVATSKEESDDLCSLPSVTQEAVLQVLRQRFHKHKIYTYISNILVAVNPNKFLPLYYNPKYVKLYENQPLGKLSPHIFAIADVAFRTMLSRQANQCILISGESGSGKTESSSYLIHCLTTLNQGKFSGGLERAILGAGPVLEAFGNAQTAENNNCSRFGKFIQLIYLENGVIRGAFIEKFLLEKNRLVSRAKNERNFHVFYCLLMGASKDEQEEFHLLKPQDYVYLNQQGEFNLNEEDDPKQEYKRLQQAMEMVGFLTATKKRILSVVSAILLLGNVTFSQSKDTEVLEAGPAEVLSSLSHLLMVKKEQLVTTLTKKKVVTAASSVVSYYTRQEAVSARDSMAKSLYSALFDWIILHINHAMLNRRDLEESVSCLSIGVLDMFGFENLQRNSFEQLCINYANEKQQFYINQNIFKLEQEVYVSEGITWENINFIDNSDCIQLISDTSAGLLHLLNKESKFPQAPDETLLEKFKQHHQSNPRFGFSPFKQDTFTIEHYAGKVKYHIKDFKKKNTEFMRPEVVSLLRSSKRSFLHHLVATNPEALFRWSILRATIRIVSVLKKLLKQRTERSKTDWVIITTYNNYVMTFLLFLPTPAILWISPLIALMNNHSICLRTSLSIMKRKTSQLRKCLSECFNLIFPYFFCRTNRGSRQKQIIPKNLMNLSSLHHIVGLMKHDITSKSVFHPIRRADPPTVGAQFQTSLGKLIETLEKAEPFFIFCLRSNAEKKQLHFDDEVVLNQIKYTGILQMIHMQKSSYKAKYTFKEFVEKFRILLPKGTTGSPQEITELFEKMGLEKSTYQIGKTKVFLKEKERQLLQSTLNKEVMQRIVTLQRWFRACLIRLHFLQKKDATMIIQVQPYMNHLKARTKLSNLQFLAKRSWREFFEKQNRAATVIQMAWRISQSLDLEDHENRSSSLRGTSIHNYNFFCFKYLKCSMKHALKRQQNLEIQSPEPANNQAAKENESKQIGDGKASVPQLSRPFSVPLDPKAGSSNPSMCKQYKGNDRMREISSEDDLTDTSSPEVHRRRDRRDDINVDFVLHYVFEVCITLGIKVTQNGQNIFLFKRKAVSVDELSSSSGCESSSSPQMSMNQLSSFGCFLPSLALSGKGSSPQAEKTQAALSLRPQRFGGSKENEYWSFPLPPISPTVPTLTGSASVMDVWPLNSQVKVLTNPSYVTYFQFFKLDPWFSSFSMCSCFPVSLCPVLPVDCSPGVSHSLNYPIRIFVNHFCTLTCRIFVFLLIQMVSEPDCSRHSLPARSGSEGTDLQGSNQSLTTPENKLLGRRPHKSSHNESPFDKTGYLTVRHCRHGYQRSVEHRPSMVHMSCLSSAVTLPRFSPQSYHMTGSNESRVQRKFPYISRATRALQADASLDREITDPNELRHLDEFLGNQVNELQSRVKELSVTEGIFLSATMEFRETIKTMYSLQKPKVCYKSLMNDYRNKVSALSGRGKKSEVSLVVNLFQSVLDGFIRAENKRGESEPAKTTRTGKKEKCIDNPLDHLFSTYQVNIMQSCDLCNSFIWVMEKACMCSACKFICHKKCLDKIITDCSTRRSKMDDSVQGSLHFGVQVCVLTSKTNPVPKVVELLLMHVELNGLYTEGIYRKSGAACRAKELHQILQIDPENVCLDNYPIHTITGLVKRWLRELPEPLMTFPLYNDFLHAAELPENQERIRAVYQKVDELPPANYHTLERLIFHLVKVAKEEKHNKMSPTSLAIVFAPCILRSADISDPLLCMKDVPKSTLCLEILINEQLKRYNEKMQDIQELEYAEAQAVHKLKLRRQNTALHYVIMLFPHLKRLHGKDIKLPFEQKVPHLLQSDESDSTIIERIKSIKQEKLDIAIRLPELEQEHSDSENVDSASSVSSDSLDQLGGVDSE</sequence>
<dbReference type="InterPro" id="IPR027417">
    <property type="entry name" value="P-loop_NTPase"/>
</dbReference>
<feature type="region of interest" description="Disordered" evidence="13">
    <location>
        <begin position="1366"/>
        <end position="1409"/>
    </location>
</feature>
<feature type="domain" description="Myosin motor" evidence="17">
    <location>
        <begin position="123"/>
        <end position="936"/>
    </location>
</feature>
<dbReference type="Pfam" id="PF00130">
    <property type="entry name" value="C1_1"/>
    <property type="match status" value="1"/>
</dbReference>
<dbReference type="SUPFAM" id="SSF52540">
    <property type="entry name" value="P-loop containing nucleoside triphosphate hydrolases"/>
    <property type="match status" value="1"/>
</dbReference>
<dbReference type="PROSITE" id="PS50200">
    <property type="entry name" value="RA"/>
    <property type="match status" value="1"/>
</dbReference>
<dbReference type="PROSITE" id="PS00479">
    <property type="entry name" value="ZF_DAG_PE_1"/>
    <property type="match status" value="1"/>
</dbReference>
<dbReference type="GO" id="GO:0005096">
    <property type="term" value="F:GTPase activator activity"/>
    <property type="evidence" value="ECO:0007669"/>
    <property type="project" value="InterPro"/>
</dbReference>
<keyword evidence="8" id="KW-0175">Coiled coil</keyword>
<dbReference type="EMBL" id="AYCK01009877">
    <property type="status" value="NOT_ANNOTATED_CDS"/>
    <property type="molecule type" value="Genomic_DNA"/>
</dbReference>
<reference evidence="18" key="2">
    <citation type="submission" date="2025-08" db="UniProtKB">
        <authorList>
            <consortium name="Ensembl"/>
        </authorList>
    </citation>
    <scope>IDENTIFICATION</scope>
</reference>
<dbReference type="GO" id="GO:0005737">
    <property type="term" value="C:cytoplasm"/>
    <property type="evidence" value="ECO:0007669"/>
    <property type="project" value="UniProtKB-SubCell"/>
</dbReference>
<dbReference type="EMBL" id="AYCK01009876">
    <property type="status" value="NOT_ANNOTATED_CDS"/>
    <property type="molecule type" value="Genomic_DNA"/>
</dbReference>
<reference evidence="19" key="1">
    <citation type="submission" date="2013-10" db="EMBL/GenBank/DDBJ databases">
        <authorList>
            <person name="Schartl M."/>
            <person name="Warren W."/>
        </authorList>
    </citation>
    <scope>NUCLEOTIDE SEQUENCE [LARGE SCALE GENOMIC DNA]</scope>
    <source>
        <strain evidence="19">female</strain>
    </source>
</reference>
<keyword evidence="7 12" id="KW-0067">ATP-binding</keyword>
<dbReference type="GO" id="GO:0016887">
    <property type="term" value="F:ATP hydrolysis activity"/>
    <property type="evidence" value="ECO:0007669"/>
    <property type="project" value="TreeGrafter"/>
</dbReference>
<evidence type="ECO:0000256" key="7">
    <source>
        <dbReference type="ARBA" id="ARBA00022840"/>
    </source>
</evidence>
<dbReference type="InterPro" id="IPR046987">
    <property type="entry name" value="Myo9"/>
</dbReference>
<dbReference type="InterPro" id="IPR029071">
    <property type="entry name" value="Ubiquitin-like_domsf"/>
</dbReference>
<evidence type="ECO:0000259" key="15">
    <source>
        <dbReference type="PROSITE" id="PS50200"/>
    </source>
</evidence>
<dbReference type="Gene3D" id="1.10.555.10">
    <property type="entry name" value="Rho GTPase activation protein"/>
    <property type="match status" value="1"/>
</dbReference>
<feature type="region of interest" description="Disordered" evidence="13">
    <location>
        <begin position="1062"/>
        <end position="1141"/>
    </location>
</feature>
<dbReference type="PROSITE" id="PS50238">
    <property type="entry name" value="RHOGAP"/>
    <property type="match status" value="1"/>
</dbReference>
<keyword evidence="5 12" id="KW-0547">Nucleotide-binding</keyword>
<evidence type="ECO:0000256" key="9">
    <source>
        <dbReference type="ARBA" id="ARBA00023123"/>
    </source>
</evidence>
<evidence type="ECO:0000256" key="10">
    <source>
        <dbReference type="ARBA" id="ARBA00023175"/>
    </source>
</evidence>
<dbReference type="Pfam" id="PF00788">
    <property type="entry name" value="RA"/>
    <property type="match status" value="1"/>
</dbReference>
<dbReference type="GO" id="GO:0072673">
    <property type="term" value="P:lamellipodium morphogenesis"/>
    <property type="evidence" value="ECO:0007669"/>
    <property type="project" value="TreeGrafter"/>
</dbReference>
<dbReference type="InterPro" id="IPR000198">
    <property type="entry name" value="RhoGAP_dom"/>
</dbReference>
<feature type="compositionally biased region" description="Basic and acidic residues" evidence="13">
    <location>
        <begin position="1116"/>
        <end position="1125"/>
    </location>
</feature>
<evidence type="ECO:0000256" key="4">
    <source>
        <dbReference type="ARBA" id="ARBA00022723"/>
    </source>
</evidence>
<feature type="compositionally biased region" description="Low complexity" evidence="13">
    <location>
        <begin position="1968"/>
        <end position="1980"/>
    </location>
</feature>
<dbReference type="SUPFAM" id="SSF57889">
    <property type="entry name" value="Cysteine-rich domain"/>
    <property type="match status" value="1"/>
</dbReference>
<dbReference type="Gene3D" id="3.40.850.10">
    <property type="entry name" value="Kinesin motor domain"/>
    <property type="match status" value="2"/>
</dbReference>
<feature type="compositionally biased region" description="Polar residues" evidence="13">
    <location>
        <begin position="1374"/>
        <end position="1390"/>
    </location>
</feature>
<dbReference type="GO" id="GO:0035556">
    <property type="term" value="P:intracellular signal transduction"/>
    <property type="evidence" value="ECO:0007669"/>
    <property type="project" value="InterPro"/>
</dbReference>
<feature type="domain" description="Phorbol-ester/DAG-type" evidence="14">
    <location>
        <begin position="1612"/>
        <end position="1661"/>
    </location>
</feature>
<keyword evidence="6" id="KW-0862">Zinc</keyword>
<evidence type="ECO:0000313" key="18">
    <source>
        <dbReference type="Ensembl" id="ENSPFOP00000029575.1"/>
    </source>
</evidence>
<dbReference type="InterPro" id="IPR036961">
    <property type="entry name" value="Kinesin_motor_dom_sf"/>
</dbReference>
<dbReference type="GO" id="GO:0046872">
    <property type="term" value="F:metal ion binding"/>
    <property type="evidence" value="ECO:0007669"/>
    <property type="project" value="UniProtKB-KW"/>
</dbReference>
<evidence type="ECO:0000256" key="11">
    <source>
        <dbReference type="ARBA" id="ARBA00023203"/>
    </source>
</evidence>